<dbReference type="AlphaFoldDB" id="A0A430A5B9"/>
<reference evidence="1 2" key="1">
    <citation type="submission" date="2017-05" db="EMBL/GenBank/DDBJ databases">
        <title>Vagococcus spp. assemblies.</title>
        <authorList>
            <person name="Gulvik C.A."/>
        </authorList>
    </citation>
    <scope>NUCLEOTIDE SEQUENCE [LARGE SCALE GENOMIC DNA]</scope>
    <source>
        <strain evidence="1 2">CCUG 41755</strain>
    </source>
</reference>
<comment type="caution">
    <text evidence="1">The sequence shown here is derived from an EMBL/GenBank/DDBJ whole genome shotgun (WGS) entry which is preliminary data.</text>
</comment>
<dbReference type="NCBIfam" id="TIGR01725">
    <property type="entry name" value="phge_HK97_gp10"/>
    <property type="match status" value="1"/>
</dbReference>
<evidence type="ECO:0000313" key="1">
    <source>
        <dbReference type="EMBL" id="RSU01964.1"/>
    </source>
</evidence>
<proteinExistence type="predicted"/>
<evidence type="ECO:0000313" key="2">
    <source>
        <dbReference type="Proteomes" id="UP000287101"/>
    </source>
</evidence>
<name>A0A430A5B9_9ENTE</name>
<dbReference type="RefSeq" id="WP_126832371.1">
    <property type="nucleotide sequence ID" value="NZ_CBCRYB010000005.1"/>
</dbReference>
<gene>
    <name evidence="1" type="ORF">CBF31_09360</name>
</gene>
<keyword evidence="2" id="KW-1185">Reference proteome</keyword>
<dbReference type="EMBL" id="NGJY01000004">
    <property type="protein sequence ID" value="RSU01964.1"/>
    <property type="molecule type" value="Genomic_DNA"/>
</dbReference>
<dbReference type="Pfam" id="PF04883">
    <property type="entry name" value="HK97-gp10_like"/>
    <property type="match status" value="1"/>
</dbReference>
<dbReference type="OrthoDB" id="886754at2"/>
<protein>
    <submittedName>
        <fullName evidence="1">Uncharacterized protein</fullName>
    </submittedName>
</protein>
<organism evidence="1 2">
    <name type="scientific">Vagococcus fessus</name>
    <dbReference type="NCBI Taxonomy" id="120370"/>
    <lineage>
        <taxon>Bacteria</taxon>
        <taxon>Bacillati</taxon>
        <taxon>Bacillota</taxon>
        <taxon>Bacilli</taxon>
        <taxon>Lactobacillales</taxon>
        <taxon>Enterococcaceae</taxon>
        <taxon>Vagococcus</taxon>
    </lineage>
</organism>
<sequence>MSIAGIESMLKNIDKLQGNGDKYGREAVREGAEVYAKVLSKNTANDMGDLSQSVETSGIKGAGKGSLEVDVGYDYQTGWRAHFPNDGTVYQKPQHFKERSTEEAREPIQKIFLDKLKGVTDL</sequence>
<dbReference type="InterPro" id="IPR010064">
    <property type="entry name" value="HK97-gp10_tail"/>
</dbReference>
<accession>A0A430A5B9</accession>
<dbReference type="Proteomes" id="UP000287101">
    <property type="component" value="Unassembled WGS sequence"/>
</dbReference>